<comment type="similarity">
    <text evidence="2">Belongs to the major facilitator superfamily. Monocarboxylate porter (TC 2.A.1.13) family.</text>
</comment>
<gene>
    <name evidence="5" type="ORF">EYC84_010246</name>
</gene>
<dbReference type="CDD" id="cd17352">
    <property type="entry name" value="MFS_MCT_SLC16"/>
    <property type="match status" value="1"/>
</dbReference>
<evidence type="ECO:0000256" key="1">
    <source>
        <dbReference type="ARBA" id="ARBA00004141"/>
    </source>
</evidence>
<feature type="compositionally biased region" description="Basic and acidic residues" evidence="3">
    <location>
        <begin position="468"/>
        <end position="482"/>
    </location>
</feature>
<feature type="transmembrane region" description="Helical" evidence="4">
    <location>
        <begin position="199"/>
        <end position="218"/>
    </location>
</feature>
<dbReference type="EMBL" id="VICG01000011">
    <property type="protein sequence ID" value="KAA8567192.1"/>
    <property type="molecule type" value="Genomic_DNA"/>
</dbReference>
<accession>A0A5M9JHB4</accession>
<feature type="compositionally biased region" description="Acidic residues" evidence="3">
    <location>
        <begin position="16"/>
        <end position="28"/>
    </location>
</feature>
<feature type="compositionally biased region" description="Basic and acidic residues" evidence="3">
    <location>
        <begin position="48"/>
        <end position="60"/>
    </location>
</feature>
<dbReference type="Proteomes" id="UP000322873">
    <property type="component" value="Unassembled WGS sequence"/>
</dbReference>
<proteinExistence type="inferred from homology"/>
<evidence type="ECO:0000256" key="2">
    <source>
        <dbReference type="ARBA" id="ARBA00006727"/>
    </source>
</evidence>
<comment type="subcellular location">
    <subcellularLocation>
        <location evidence="1">Membrane</location>
        <topology evidence="1">Multi-pass membrane protein</topology>
    </subcellularLocation>
</comment>
<reference evidence="5 6" key="1">
    <citation type="submission" date="2019-06" db="EMBL/GenBank/DDBJ databases">
        <title>Genome Sequence of the Brown Rot Fungal Pathogen Monilinia fructicola.</title>
        <authorList>
            <person name="De Miccolis Angelini R.M."/>
            <person name="Landi L."/>
            <person name="Abate D."/>
            <person name="Pollastro S."/>
            <person name="Romanazzi G."/>
            <person name="Faretra F."/>
        </authorList>
    </citation>
    <scope>NUCLEOTIDE SEQUENCE [LARGE SCALE GENOMIC DNA]</scope>
    <source>
        <strain evidence="5 6">Mfrc123</strain>
    </source>
</reference>
<feature type="region of interest" description="Disordered" evidence="3">
    <location>
        <begin position="1"/>
        <end position="62"/>
    </location>
</feature>
<keyword evidence="6" id="KW-1185">Reference proteome</keyword>
<feature type="transmembrane region" description="Helical" evidence="4">
    <location>
        <begin position="167"/>
        <end position="187"/>
    </location>
</feature>
<protein>
    <recommendedName>
        <fullName evidence="7">Major facilitator superfamily (MFS) profile domain-containing protein</fullName>
    </recommendedName>
</protein>
<feature type="region of interest" description="Disordered" evidence="3">
    <location>
        <begin position="468"/>
        <end position="488"/>
    </location>
</feature>
<dbReference type="InterPro" id="IPR011701">
    <property type="entry name" value="MFS"/>
</dbReference>
<dbReference type="AlphaFoldDB" id="A0A5M9JHB4"/>
<keyword evidence="4" id="KW-0472">Membrane</keyword>
<feature type="transmembrane region" description="Helical" evidence="4">
    <location>
        <begin position="137"/>
        <end position="161"/>
    </location>
</feature>
<feature type="transmembrane region" description="Helical" evidence="4">
    <location>
        <begin position="339"/>
        <end position="358"/>
    </location>
</feature>
<feature type="transmembrane region" description="Helical" evidence="4">
    <location>
        <begin position="230"/>
        <end position="250"/>
    </location>
</feature>
<dbReference type="GO" id="GO:0022857">
    <property type="term" value="F:transmembrane transporter activity"/>
    <property type="evidence" value="ECO:0007669"/>
    <property type="project" value="InterPro"/>
</dbReference>
<name>A0A5M9JHB4_MONFR</name>
<evidence type="ECO:0000313" key="6">
    <source>
        <dbReference type="Proteomes" id="UP000322873"/>
    </source>
</evidence>
<keyword evidence="4" id="KW-0812">Transmembrane</keyword>
<evidence type="ECO:0000313" key="5">
    <source>
        <dbReference type="EMBL" id="KAA8567192.1"/>
    </source>
</evidence>
<feature type="transmembrane region" description="Helical" evidence="4">
    <location>
        <begin position="364"/>
        <end position="382"/>
    </location>
</feature>
<dbReference type="SUPFAM" id="SSF103473">
    <property type="entry name" value="MFS general substrate transporter"/>
    <property type="match status" value="1"/>
</dbReference>
<dbReference type="PANTHER" id="PTHR11360">
    <property type="entry name" value="MONOCARBOXYLATE TRANSPORTER"/>
    <property type="match status" value="1"/>
</dbReference>
<feature type="transmembrane region" description="Helical" evidence="4">
    <location>
        <begin position="68"/>
        <end position="86"/>
    </location>
</feature>
<feature type="transmembrane region" description="Helical" evidence="4">
    <location>
        <begin position="428"/>
        <end position="449"/>
    </location>
</feature>
<dbReference type="GO" id="GO:0016020">
    <property type="term" value="C:membrane"/>
    <property type="evidence" value="ECO:0007669"/>
    <property type="project" value="UniProtKB-SubCell"/>
</dbReference>
<comment type="caution">
    <text evidence="5">The sequence shown here is derived from an EMBL/GenBank/DDBJ whole genome shotgun (WGS) entry which is preliminary data.</text>
</comment>
<feature type="transmembrane region" description="Helical" evidence="4">
    <location>
        <begin position="274"/>
        <end position="295"/>
    </location>
</feature>
<dbReference type="VEuPathDB" id="FungiDB:MFRU_007g02680"/>
<dbReference type="Gene3D" id="1.20.1250.20">
    <property type="entry name" value="MFS general substrate transporter like domains"/>
    <property type="match status" value="2"/>
</dbReference>
<keyword evidence="4" id="KW-1133">Transmembrane helix</keyword>
<evidence type="ECO:0000256" key="3">
    <source>
        <dbReference type="SAM" id="MobiDB-lite"/>
    </source>
</evidence>
<dbReference type="PANTHER" id="PTHR11360:SF315">
    <property type="entry name" value="TRANSPORTER MCH2-RELATED"/>
    <property type="match status" value="1"/>
</dbReference>
<feature type="transmembrane region" description="Helical" evidence="4">
    <location>
        <begin position="394"/>
        <end position="416"/>
    </location>
</feature>
<dbReference type="Pfam" id="PF07690">
    <property type="entry name" value="MFS_1"/>
    <property type="match status" value="1"/>
</dbReference>
<feature type="transmembrane region" description="Helical" evidence="4">
    <location>
        <begin position="301"/>
        <end position="318"/>
    </location>
</feature>
<evidence type="ECO:0008006" key="7">
    <source>
        <dbReference type="Google" id="ProtNLM"/>
    </source>
</evidence>
<sequence length="541" mass="58828">MSTINNERSERRDDNNNEIDNETVEEIANEYTRASSDKALSVEGSGHSTDDPERVEESKPVDVPPDGGYGWVCVACVFLINAHTWGVNSSYGIFLAHYLSSNTFSGATSLEYAFVGGLSISLGLFTAPAATSCTRKFGLKVTLAIGILFQTAGLLGASFAYEIWHLFLSQGVAFGFGMGFLFVGSVGVVPQWFSRRRSLANGISTAGSGIGGLVYSLGTNAMIQSIGLGWAFRVLAILAFAVNTTCTILLKDRNKAVGSVQLAFDARLFKKPEFLLLLGWGFFSMLGYIVLLFSLPSYARSVGLTASQGSVIGALMNLGQGLGRPTVGAFSDVTGRINMCGTCTFFAGLFCLVIWTFAKSYGVLIFFAVIVGTVSGTFWATVAPVSAEVVGIKVLPSALSITWLVLVIPCTFAEPVGLKLRVATGDTYLHAQIFAGCMYIGAAICMWGVRAWKVKELDTLKDGEREKEIRDDDAARREREREENEDDINVNVPVRRQMTRTESVKRATKGLWSLQKKYILYHIEHVCVRVLGLTQFTHNNP</sequence>
<dbReference type="InterPro" id="IPR050327">
    <property type="entry name" value="Proton-linked_MCT"/>
</dbReference>
<evidence type="ECO:0000256" key="4">
    <source>
        <dbReference type="SAM" id="Phobius"/>
    </source>
</evidence>
<feature type="transmembrane region" description="Helical" evidence="4">
    <location>
        <begin position="106"/>
        <end position="125"/>
    </location>
</feature>
<organism evidence="5 6">
    <name type="scientific">Monilinia fructicola</name>
    <name type="common">Brown rot fungus</name>
    <name type="synonym">Ciboria fructicola</name>
    <dbReference type="NCBI Taxonomy" id="38448"/>
    <lineage>
        <taxon>Eukaryota</taxon>
        <taxon>Fungi</taxon>
        <taxon>Dikarya</taxon>
        <taxon>Ascomycota</taxon>
        <taxon>Pezizomycotina</taxon>
        <taxon>Leotiomycetes</taxon>
        <taxon>Helotiales</taxon>
        <taxon>Sclerotiniaceae</taxon>
        <taxon>Monilinia</taxon>
    </lineage>
</organism>
<dbReference type="InterPro" id="IPR036259">
    <property type="entry name" value="MFS_trans_sf"/>
</dbReference>